<dbReference type="EMBL" id="JBITPR010000045">
    <property type="protein sequence ID" value="MFI7873047.1"/>
    <property type="molecule type" value="Genomic_DNA"/>
</dbReference>
<evidence type="ECO:0000256" key="1">
    <source>
        <dbReference type="ARBA" id="ARBA00001966"/>
    </source>
</evidence>
<organism evidence="8 9">
    <name type="scientific">Streptomyces salinarius</name>
    <dbReference type="NCBI Taxonomy" id="2762598"/>
    <lineage>
        <taxon>Bacteria</taxon>
        <taxon>Bacillati</taxon>
        <taxon>Actinomycetota</taxon>
        <taxon>Actinomycetes</taxon>
        <taxon>Kitasatosporales</taxon>
        <taxon>Streptomycetaceae</taxon>
        <taxon>Streptomyces</taxon>
    </lineage>
</organism>
<reference evidence="8 9" key="1">
    <citation type="submission" date="2024-07" db="EMBL/GenBank/DDBJ databases">
        <title>Whole genome sequencing of Prodigiosin pigment-producing Streptomyces salinarius isolated from rhizosphere soil of Arachis hypogaea.</title>
        <authorList>
            <person name="Vidhya A."/>
            <person name="Ramya S."/>
        </authorList>
    </citation>
    <scope>NUCLEOTIDE SEQUENCE [LARGE SCALE GENOMIC DNA]</scope>
    <source>
        <strain evidence="8 9">VRMG2420</strain>
    </source>
</reference>
<accession>A0ABW8BDF4</accession>
<dbReference type="RefSeq" id="WP_362348006.1">
    <property type="nucleotide sequence ID" value="NZ_JBITPR010000045.1"/>
</dbReference>
<evidence type="ECO:0000256" key="4">
    <source>
        <dbReference type="ARBA" id="ARBA00022723"/>
    </source>
</evidence>
<evidence type="ECO:0000256" key="7">
    <source>
        <dbReference type="SAM" id="MobiDB-lite"/>
    </source>
</evidence>
<dbReference type="Gene3D" id="3.20.20.70">
    <property type="entry name" value="Aldolase class I"/>
    <property type="match status" value="1"/>
</dbReference>
<dbReference type="SUPFAM" id="SSF102114">
    <property type="entry name" value="Radical SAM enzymes"/>
    <property type="match status" value="1"/>
</dbReference>
<feature type="compositionally biased region" description="Pro residues" evidence="7">
    <location>
        <begin position="210"/>
        <end position="220"/>
    </location>
</feature>
<keyword evidence="2" id="KW-0004">4Fe-4S</keyword>
<dbReference type="InterPro" id="IPR007197">
    <property type="entry name" value="rSAM"/>
</dbReference>
<dbReference type="PANTHER" id="PTHR30352">
    <property type="entry name" value="PYRUVATE FORMATE-LYASE-ACTIVATING ENZYME"/>
    <property type="match status" value="1"/>
</dbReference>
<dbReference type="InterPro" id="IPR013785">
    <property type="entry name" value="Aldolase_TIM"/>
</dbReference>
<protein>
    <submittedName>
        <fullName evidence="8">4Fe-4S single cluster domain-containing protein</fullName>
    </submittedName>
</protein>
<keyword evidence="9" id="KW-1185">Reference proteome</keyword>
<comment type="caution">
    <text evidence="8">The sequence shown here is derived from an EMBL/GenBank/DDBJ whole genome shotgun (WGS) entry which is preliminary data.</text>
</comment>
<sequence>MTGPGLNVAATRVGTRALGPGLRSVVWVQGCPFRCAGCVAPEWIPDRPAHRVDPARLADELLADPGVTGLTLSGGEPMAQAAGLASLVRTARSRRRLSVICFTGYRLERLRARPPVPGVEELLALVDVLIDGRYVAGLDDGRGLRGSSNQRVHHLTPRLAGCGYDFTGGPRTAEIAVDGTSALLVGVPAPGLLAAFDSAVAQVRSRLSPPQTPDATPAPPGADRHRPCEDD</sequence>
<dbReference type="InterPro" id="IPR058240">
    <property type="entry name" value="rSAM_sf"/>
</dbReference>
<feature type="region of interest" description="Disordered" evidence="7">
    <location>
        <begin position="205"/>
        <end position="231"/>
    </location>
</feature>
<evidence type="ECO:0000256" key="6">
    <source>
        <dbReference type="ARBA" id="ARBA00023014"/>
    </source>
</evidence>
<dbReference type="PANTHER" id="PTHR30352:SF2">
    <property type="entry name" value="ANAEROBIC RIBONUCLEOSIDE-TRIPHOSPHATE REDUCTASE-ACTIVATING PROTEIN"/>
    <property type="match status" value="1"/>
</dbReference>
<dbReference type="SFLD" id="SFLDG01066">
    <property type="entry name" value="organic_radical-activating_enz"/>
    <property type="match status" value="1"/>
</dbReference>
<comment type="cofactor">
    <cofactor evidence="1">
        <name>[4Fe-4S] cluster</name>
        <dbReference type="ChEBI" id="CHEBI:49883"/>
    </cofactor>
</comment>
<dbReference type="Proteomes" id="UP001614264">
    <property type="component" value="Unassembled WGS sequence"/>
</dbReference>
<keyword evidence="4" id="KW-0479">Metal-binding</keyword>
<evidence type="ECO:0000256" key="5">
    <source>
        <dbReference type="ARBA" id="ARBA00023004"/>
    </source>
</evidence>
<evidence type="ECO:0000313" key="8">
    <source>
        <dbReference type="EMBL" id="MFI7873047.1"/>
    </source>
</evidence>
<evidence type="ECO:0000313" key="9">
    <source>
        <dbReference type="Proteomes" id="UP001614264"/>
    </source>
</evidence>
<dbReference type="SFLD" id="SFLDF00299">
    <property type="entry name" value="anaerobic_ribonucleoside-triph"/>
    <property type="match status" value="1"/>
</dbReference>
<proteinExistence type="predicted"/>
<dbReference type="InterPro" id="IPR034457">
    <property type="entry name" value="Organic_radical-activating"/>
</dbReference>
<dbReference type="InterPro" id="IPR012837">
    <property type="entry name" value="NrdG"/>
</dbReference>
<keyword evidence="3" id="KW-0949">S-adenosyl-L-methionine</keyword>
<dbReference type="SFLD" id="SFLDG01063">
    <property type="entry name" value="activating_enzymes__group_1"/>
    <property type="match status" value="1"/>
</dbReference>
<keyword evidence="5" id="KW-0408">Iron</keyword>
<gene>
    <name evidence="8" type="ORF">AB4829_20895</name>
</gene>
<dbReference type="CDD" id="cd01335">
    <property type="entry name" value="Radical_SAM"/>
    <property type="match status" value="1"/>
</dbReference>
<name>A0ABW8BDF4_9ACTN</name>
<evidence type="ECO:0000256" key="2">
    <source>
        <dbReference type="ARBA" id="ARBA00022485"/>
    </source>
</evidence>
<evidence type="ECO:0000256" key="3">
    <source>
        <dbReference type="ARBA" id="ARBA00022691"/>
    </source>
</evidence>
<keyword evidence="6" id="KW-0411">Iron-sulfur</keyword>
<dbReference type="Pfam" id="PF13353">
    <property type="entry name" value="Fer4_12"/>
    <property type="match status" value="1"/>
</dbReference>
<feature type="compositionally biased region" description="Basic and acidic residues" evidence="7">
    <location>
        <begin position="222"/>
        <end position="231"/>
    </location>
</feature>
<dbReference type="SFLD" id="SFLDS00029">
    <property type="entry name" value="Radical_SAM"/>
    <property type="match status" value="1"/>
</dbReference>